<proteinExistence type="predicted"/>
<keyword evidence="2" id="KW-1185">Reference proteome</keyword>
<accession>A0A3M7PHS5</accession>
<evidence type="ECO:0000313" key="2">
    <source>
        <dbReference type="Proteomes" id="UP000276133"/>
    </source>
</evidence>
<dbReference type="AlphaFoldDB" id="A0A3M7PHS5"/>
<gene>
    <name evidence="1" type="ORF">BpHYR1_042787</name>
</gene>
<comment type="caution">
    <text evidence="1">The sequence shown here is derived from an EMBL/GenBank/DDBJ whole genome shotgun (WGS) entry which is preliminary data.</text>
</comment>
<name>A0A3M7PHS5_BRAPC</name>
<dbReference type="Proteomes" id="UP000276133">
    <property type="component" value="Unassembled WGS sequence"/>
</dbReference>
<reference evidence="1 2" key="1">
    <citation type="journal article" date="2018" name="Sci. Rep.">
        <title>Genomic signatures of local adaptation to the degree of environmental predictability in rotifers.</title>
        <authorList>
            <person name="Franch-Gras L."/>
            <person name="Hahn C."/>
            <person name="Garcia-Roger E.M."/>
            <person name="Carmona M.J."/>
            <person name="Serra M."/>
            <person name="Gomez A."/>
        </authorList>
    </citation>
    <scope>NUCLEOTIDE SEQUENCE [LARGE SCALE GENOMIC DNA]</scope>
    <source>
        <strain evidence="1">HYR1</strain>
    </source>
</reference>
<dbReference type="EMBL" id="REGN01010621">
    <property type="protein sequence ID" value="RMZ98685.1"/>
    <property type="molecule type" value="Genomic_DNA"/>
</dbReference>
<sequence length="71" mass="8159">MTPVFSKCLTFKDLSQLDWCLTSKSNTFAKNLGNPNSLTPEPCTNKWIFEFSLVNIFKPFLKNKLNAYPEP</sequence>
<protein>
    <submittedName>
        <fullName evidence="1">Uncharacterized protein</fullName>
    </submittedName>
</protein>
<organism evidence="1 2">
    <name type="scientific">Brachionus plicatilis</name>
    <name type="common">Marine rotifer</name>
    <name type="synonym">Brachionus muelleri</name>
    <dbReference type="NCBI Taxonomy" id="10195"/>
    <lineage>
        <taxon>Eukaryota</taxon>
        <taxon>Metazoa</taxon>
        <taxon>Spiralia</taxon>
        <taxon>Gnathifera</taxon>
        <taxon>Rotifera</taxon>
        <taxon>Eurotatoria</taxon>
        <taxon>Monogononta</taxon>
        <taxon>Pseudotrocha</taxon>
        <taxon>Ploima</taxon>
        <taxon>Brachionidae</taxon>
        <taxon>Brachionus</taxon>
    </lineage>
</organism>
<evidence type="ECO:0000313" key="1">
    <source>
        <dbReference type="EMBL" id="RMZ98685.1"/>
    </source>
</evidence>